<keyword evidence="3" id="KW-1185">Reference proteome</keyword>
<dbReference type="OrthoDB" id="6239978at2759"/>
<evidence type="ECO:0000313" key="2">
    <source>
        <dbReference type="EMBL" id="KAA0185945.1"/>
    </source>
</evidence>
<feature type="region of interest" description="Disordered" evidence="1">
    <location>
        <begin position="1"/>
        <end position="25"/>
    </location>
</feature>
<sequence>MNTSMEDLFSDLEKSAHPTADQDDKKMKTDAFTLTAAVLDERLDVTVWHSDQYENALVYEFQLGEARSGNPSIELVVTQPPDFTQPPDLTPSVSKWPVIRPCVLCNVVDRSALSSDSNDVPVFFVPDRLMRAIWSGQDVSTPKCIWLLGLTNGWLYVLGRPTVVGPRSCAVHCVPLCSLPVAGSITHWCLLEDPILNATNIVPSGPRPVSTVLLAFHASGSGLALWVLNSVDEGSESDLLRATEFIPPPAPTPIRHAQVHGSWIHLTTESGHLISLHCSITLQDSLSSSVDIICQPANFPRLPSAFQMLTSGQSSSGLELQPRWRYFGLTEFVRLADGHLGAVQHGCRTARRLVDLLCGPELPEPSKLGSGQHIISGSDKTAVLAELFLAHSHYEAYLNLLRLSGGSDGLARPACQTEQPTKPLSLEHIISLSARLSTLSKTDQIADWCLLIDLQLQKLDANPPTKLPLGVDQWDVLSIDQRAWVLLKSYDGNPLCLFDRAPLDLVLSVCPVYESTDEITVEGLTRWGSVEPWFSPPLSNPNRCDVSHKNQSTGSLVRQIVLPLEQLTNLCTLQLNAGAQTANLIGLRVRVELAVRPPHVPGAVINQTDWSQRYRIIAPSALINLGSVMVDCVHWLCPIELVPLHLHPKRTTDFKSVVGPKPQLTVRLDSSGQLRSLLLYIFRAFCDSDATTASFSMMGMDEGRGKTRLVFLPTGRFIVMEWWHSGDTMLIDENVPPAADVTKSAHVRLISSCVQTLWCVGKSLRRVMREVGFSQVAGDTVKHEVRPSVEDLRSELQQLQIISTELKTIQKKLEENSLIDRSVSNPDASVIDGRDQFDELIARMLFLYSCIRNTRASMIFSI</sequence>
<dbReference type="EMBL" id="LUCM01010084">
    <property type="protein sequence ID" value="KAA0185945.1"/>
    <property type="molecule type" value="Genomic_DNA"/>
</dbReference>
<proteinExistence type="predicted"/>
<organism evidence="2 3">
    <name type="scientific">Fasciolopsis buskii</name>
    <dbReference type="NCBI Taxonomy" id="27845"/>
    <lineage>
        <taxon>Eukaryota</taxon>
        <taxon>Metazoa</taxon>
        <taxon>Spiralia</taxon>
        <taxon>Lophotrochozoa</taxon>
        <taxon>Platyhelminthes</taxon>
        <taxon>Trematoda</taxon>
        <taxon>Digenea</taxon>
        <taxon>Plagiorchiida</taxon>
        <taxon>Echinostomata</taxon>
        <taxon>Echinostomatoidea</taxon>
        <taxon>Fasciolidae</taxon>
        <taxon>Fasciolopsis</taxon>
    </lineage>
</organism>
<dbReference type="AlphaFoldDB" id="A0A8E0RKU6"/>
<dbReference type="Proteomes" id="UP000728185">
    <property type="component" value="Unassembled WGS sequence"/>
</dbReference>
<evidence type="ECO:0000313" key="3">
    <source>
        <dbReference type="Proteomes" id="UP000728185"/>
    </source>
</evidence>
<protein>
    <submittedName>
        <fullName evidence="2">Uncharacterized protein</fullName>
    </submittedName>
</protein>
<name>A0A8E0RKU6_9TREM</name>
<reference evidence="2" key="1">
    <citation type="submission" date="2019-05" db="EMBL/GenBank/DDBJ databases">
        <title>Annotation for the trematode Fasciolopsis buski.</title>
        <authorList>
            <person name="Choi Y.-J."/>
        </authorList>
    </citation>
    <scope>NUCLEOTIDE SEQUENCE</scope>
    <source>
        <strain evidence="2">HT</strain>
        <tissue evidence="2">Whole worm</tissue>
    </source>
</reference>
<evidence type="ECO:0000256" key="1">
    <source>
        <dbReference type="SAM" id="MobiDB-lite"/>
    </source>
</evidence>
<feature type="compositionally biased region" description="Basic and acidic residues" evidence="1">
    <location>
        <begin position="11"/>
        <end position="25"/>
    </location>
</feature>
<gene>
    <name evidence="2" type="ORF">FBUS_08887</name>
</gene>
<accession>A0A8E0RKU6</accession>
<comment type="caution">
    <text evidence="2">The sequence shown here is derived from an EMBL/GenBank/DDBJ whole genome shotgun (WGS) entry which is preliminary data.</text>
</comment>